<evidence type="ECO:0000313" key="1">
    <source>
        <dbReference type="EMBL" id="CAD7567980.1"/>
    </source>
</evidence>
<sequence length="143" mass="16252">MPPDLGRMPICMPQSESIETSLPSINARHFIAVEDFARERCRLVFRIVNRGCTSNCQSRREVFGCRPRDCPRGKLGALNCMNHFACPPPECWPRSIGWVRCTATILGDDYTGTNRAAPLSFKELCKVCRLSNNNNRQYVEQDI</sequence>
<protein>
    <submittedName>
        <fullName evidence="1">(California timema) hypothetical protein</fullName>
    </submittedName>
</protein>
<name>A0A7R9P330_TIMCA</name>
<dbReference type="AlphaFoldDB" id="A0A7R9P330"/>
<reference evidence="1" key="1">
    <citation type="submission" date="2020-11" db="EMBL/GenBank/DDBJ databases">
        <authorList>
            <person name="Tran Van P."/>
        </authorList>
    </citation>
    <scope>NUCLEOTIDE SEQUENCE</scope>
</reference>
<proteinExistence type="predicted"/>
<organism evidence="1">
    <name type="scientific">Timema californicum</name>
    <name type="common">California timema</name>
    <name type="synonym">Walking stick</name>
    <dbReference type="NCBI Taxonomy" id="61474"/>
    <lineage>
        <taxon>Eukaryota</taxon>
        <taxon>Metazoa</taxon>
        <taxon>Ecdysozoa</taxon>
        <taxon>Arthropoda</taxon>
        <taxon>Hexapoda</taxon>
        <taxon>Insecta</taxon>
        <taxon>Pterygota</taxon>
        <taxon>Neoptera</taxon>
        <taxon>Polyneoptera</taxon>
        <taxon>Phasmatodea</taxon>
        <taxon>Timematodea</taxon>
        <taxon>Timematoidea</taxon>
        <taxon>Timematidae</taxon>
        <taxon>Timema</taxon>
    </lineage>
</organism>
<dbReference type="EMBL" id="OE179197">
    <property type="protein sequence ID" value="CAD7567980.1"/>
    <property type="molecule type" value="Genomic_DNA"/>
</dbReference>
<accession>A0A7R9P330</accession>
<gene>
    <name evidence="1" type="ORF">TCMB3V08_LOCUS756</name>
</gene>